<organism evidence="6 7">
    <name type="scientific">Austropuccinia psidii MF-1</name>
    <dbReference type="NCBI Taxonomy" id="1389203"/>
    <lineage>
        <taxon>Eukaryota</taxon>
        <taxon>Fungi</taxon>
        <taxon>Dikarya</taxon>
        <taxon>Basidiomycota</taxon>
        <taxon>Pucciniomycotina</taxon>
        <taxon>Pucciniomycetes</taxon>
        <taxon>Pucciniales</taxon>
        <taxon>Sphaerophragmiaceae</taxon>
        <taxon>Austropuccinia</taxon>
    </lineage>
</organism>
<evidence type="ECO:0000256" key="2">
    <source>
        <dbReference type="ARBA" id="ARBA00022679"/>
    </source>
</evidence>
<dbReference type="EMBL" id="AVOT02027825">
    <property type="protein sequence ID" value="MBW0520090.1"/>
    <property type="molecule type" value="Genomic_DNA"/>
</dbReference>
<name>A0A9Q3HZ18_9BASI</name>
<dbReference type="GO" id="GO:0005737">
    <property type="term" value="C:cytoplasm"/>
    <property type="evidence" value="ECO:0007669"/>
    <property type="project" value="TreeGrafter"/>
</dbReference>
<keyword evidence="3" id="KW-0949">S-adenosyl-L-methionine</keyword>
<keyword evidence="7" id="KW-1185">Reference proteome</keyword>
<evidence type="ECO:0000256" key="1">
    <source>
        <dbReference type="ARBA" id="ARBA00022603"/>
    </source>
</evidence>
<proteinExistence type="predicted"/>
<keyword evidence="1" id="KW-0489">Methyltransferase</keyword>
<evidence type="ECO:0000259" key="5">
    <source>
        <dbReference type="PROSITE" id="PS51559"/>
    </source>
</evidence>
<dbReference type="PANTHER" id="PTHR32379">
    <property type="entry name" value="GUANIDINOACETATE N-METHYLTRANSFERASE"/>
    <property type="match status" value="1"/>
</dbReference>
<reference evidence="6" key="1">
    <citation type="submission" date="2021-03" db="EMBL/GenBank/DDBJ databases">
        <title>Draft genome sequence of rust myrtle Austropuccinia psidii MF-1, a brazilian biotype.</title>
        <authorList>
            <person name="Quecine M.C."/>
            <person name="Pachon D.M.R."/>
            <person name="Bonatelli M.L."/>
            <person name="Correr F.H."/>
            <person name="Franceschini L.M."/>
            <person name="Leite T.F."/>
            <person name="Margarido G.R.A."/>
            <person name="Almeida C.A."/>
            <person name="Ferrarezi J.A."/>
            <person name="Labate C.A."/>
        </authorList>
    </citation>
    <scope>NUCLEOTIDE SEQUENCE</scope>
    <source>
        <strain evidence="6">MF-1</strain>
    </source>
</reference>
<dbReference type="InterPro" id="IPR051038">
    <property type="entry name" value="RMT2/GAMT_Mtase"/>
</dbReference>
<dbReference type="SMART" id="SM00248">
    <property type="entry name" value="ANK"/>
    <property type="match status" value="1"/>
</dbReference>
<dbReference type="OrthoDB" id="19014at2759"/>
<sequence length="459" mass="52773">MWLLIPDIGCPTSNRYYKPYSFQMSVILLFSYLYPPNYNTHIVIYILESFSHFVSLNIIISKAFPVPSITFNWEFHSQTQALGWEEKFEHLFLSFSNLNPLCQESSTLLEAIDRIVERCLLAFKTFPKSRRGCVDEDGWSPLHYAALSGSCDVMEYLLAQGAIWSLTDHLGHTAGDVAFSLNYAELYQVIANHGFRAELLRMTFEDNTRSLSPEPQCESNTPQLSSASNNAAFLASKLFYKKNSSGQQLCVDEEGNGVMLGWEFEIMQETAKRLCMRPEGAKKSGLAVLNVGFGLGIVDRLLQDYHPTRHVIVEAHPDVLKFMKDEGWDKKPGVVIYSGRWQEFLNEIQTGTFEANFDAVYWDTFSEDYRDLKDFFKNVFDLLSGPHSRFSWFHGLGATSRTLYDIYTEIAELDLQEFGLKTTWYEVEVNRGEAVWEGIKRRYWNVPSPYRLPICTFDI</sequence>
<comment type="caution">
    <text evidence="6">The sequence shown here is derived from an EMBL/GenBank/DDBJ whole genome shotgun (WGS) entry which is preliminary data.</text>
</comment>
<dbReference type="Gene3D" id="1.25.40.20">
    <property type="entry name" value="Ankyrin repeat-containing domain"/>
    <property type="match status" value="1"/>
</dbReference>
<dbReference type="GO" id="GO:0005634">
    <property type="term" value="C:nucleus"/>
    <property type="evidence" value="ECO:0007669"/>
    <property type="project" value="TreeGrafter"/>
</dbReference>
<dbReference type="SUPFAM" id="SSF48403">
    <property type="entry name" value="Ankyrin repeat"/>
    <property type="match status" value="1"/>
</dbReference>
<accession>A0A9Q3HZ18</accession>
<keyword evidence="2" id="KW-0808">Transferase</keyword>
<evidence type="ECO:0000256" key="4">
    <source>
        <dbReference type="PROSITE-ProRule" id="PRU00023"/>
    </source>
</evidence>
<protein>
    <recommendedName>
        <fullName evidence="5">RMT2 domain-containing protein</fullName>
    </recommendedName>
</protein>
<evidence type="ECO:0000313" key="7">
    <source>
        <dbReference type="Proteomes" id="UP000765509"/>
    </source>
</evidence>
<dbReference type="InterPro" id="IPR036770">
    <property type="entry name" value="Ankyrin_rpt-contain_sf"/>
</dbReference>
<gene>
    <name evidence="6" type="ORF">O181_059805</name>
</gene>
<dbReference type="GO" id="GO:0032259">
    <property type="term" value="P:methylation"/>
    <property type="evidence" value="ECO:0007669"/>
    <property type="project" value="UniProtKB-KW"/>
</dbReference>
<dbReference type="InterPro" id="IPR002110">
    <property type="entry name" value="Ankyrin_rpt"/>
</dbReference>
<dbReference type="PROSITE" id="PS50088">
    <property type="entry name" value="ANK_REPEAT"/>
    <property type="match status" value="1"/>
</dbReference>
<evidence type="ECO:0000256" key="3">
    <source>
        <dbReference type="ARBA" id="ARBA00022691"/>
    </source>
</evidence>
<dbReference type="AlphaFoldDB" id="A0A9Q3HZ18"/>
<dbReference type="InterPro" id="IPR026480">
    <property type="entry name" value="RMT2_dom"/>
</dbReference>
<dbReference type="InterPro" id="IPR029063">
    <property type="entry name" value="SAM-dependent_MTases_sf"/>
</dbReference>
<feature type="domain" description="RMT2" evidence="5">
    <location>
        <begin position="224"/>
        <end position="459"/>
    </location>
</feature>
<evidence type="ECO:0000313" key="6">
    <source>
        <dbReference type="EMBL" id="MBW0520090.1"/>
    </source>
</evidence>
<dbReference type="PROSITE" id="PS50297">
    <property type="entry name" value="ANK_REP_REGION"/>
    <property type="match status" value="1"/>
</dbReference>
<dbReference type="Pfam" id="PF12796">
    <property type="entry name" value="Ank_2"/>
    <property type="match status" value="1"/>
</dbReference>
<keyword evidence="4" id="KW-0040">ANK repeat</keyword>
<dbReference type="Gene3D" id="3.40.50.150">
    <property type="entry name" value="Vaccinia Virus protein VP39"/>
    <property type="match status" value="1"/>
</dbReference>
<dbReference type="PANTHER" id="PTHR32379:SF1">
    <property type="entry name" value="GUANIDINOACETATE N-METHYLTRANSFERASE"/>
    <property type="match status" value="1"/>
</dbReference>
<dbReference type="SUPFAM" id="SSF53335">
    <property type="entry name" value="S-adenosyl-L-methionine-dependent methyltransferases"/>
    <property type="match status" value="1"/>
</dbReference>
<feature type="repeat" description="ANK" evidence="4">
    <location>
        <begin position="137"/>
        <end position="169"/>
    </location>
</feature>
<dbReference type="PROSITE" id="PS51559">
    <property type="entry name" value="SAM_RMT2"/>
    <property type="match status" value="1"/>
</dbReference>
<dbReference type="Proteomes" id="UP000765509">
    <property type="component" value="Unassembled WGS sequence"/>
</dbReference>
<dbReference type="GO" id="GO:0019702">
    <property type="term" value="F:protein arginine N5-methyltransferase activity"/>
    <property type="evidence" value="ECO:0007669"/>
    <property type="project" value="TreeGrafter"/>
</dbReference>